<keyword evidence="2" id="KW-1185">Reference proteome</keyword>
<dbReference type="SUPFAM" id="SSF52058">
    <property type="entry name" value="L domain-like"/>
    <property type="match status" value="1"/>
</dbReference>
<dbReference type="PANTHER" id="PTHR45661:SF3">
    <property type="entry name" value="IG-LIKE DOMAIN-CONTAINING PROTEIN"/>
    <property type="match status" value="1"/>
</dbReference>
<proteinExistence type="predicted"/>
<reference evidence="1 2" key="1">
    <citation type="journal article" date="2021" name="Sci. Rep.">
        <title>The genome of the diatom Chaetoceros tenuissimus carries an ancient integrated fragment of an extant virus.</title>
        <authorList>
            <person name="Hongo Y."/>
            <person name="Kimura K."/>
            <person name="Takaki Y."/>
            <person name="Yoshida Y."/>
            <person name="Baba S."/>
            <person name="Kobayashi G."/>
            <person name="Nagasaki K."/>
            <person name="Hano T."/>
            <person name="Tomaru Y."/>
        </authorList>
    </citation>
    <scope>NUCLEOTIDE SEQUENCE [LARGE SCALE GENOMIC DNA]</scope>
    <source>
        <strain evidence="1 2">NIES-3715</strain>
    </source>
</reference>
<dbReference type="AlphaFoldDB" id="A0AAD3D336"/>
<evidence type="ECO:0000313" key="1">
    <source>
        <dbReference type="EMBL" id="GFH56951.1"/>
    </source>
</evidence>
<comment type="caution">
    <text evidence="1">The sequence shown here is derived from an EMBL/GenBank/DDBJ whole genome shotgun (WGS) entry which is preliminary data.</text>
</comment>
<dbReference type="PANTHER" id="PTHR45661">
    <property type="entry name" value="SURFACE ANTIGEN"/>
    <property type="match status" value="1"/>
</dbReference>
<dbReference type="InterPro" id="IPR053139">
    <property type="entry name" value="Surface_bspA-like"/>
</dbReference>
<accession>A0AAD3D336</accession>
<dbReference type="Proteomes" id="UP001054902">
    <property type="component" value="Unassembled WGS sequence"/>
</dbReference>
<protein>
    <recommendedName>
        <fullName evidence="3">Leucine-rich repeat domain-containing protein</fullName>
    </recommendedName>
</protein>
<dbReference type="InterPro" id="IPR026906">
    <property type="entry name" value="LRR_5"/>
</dbReference>
<sequence length="278" mass="32551">MRLLRKLTKREWKEISEKYKDGGVHMYRGKRTLFYKGEILYKFETGEYLIYDKDERESWEVIIVLPGVEVIHHGTFNECRNIETVIMADTVKRIENEAFDSCLNLKFVKLSRSLEFIGTNTFWYCKSLTSIFIPASCREIGDWAFYNCKRLLILVLPPYTQLGEDVFESTALMKRSPFETDENGDYDRNDDNEEETVDQWIKSINNEEAYVLHRACSSFNPSSETIHVLVKRQGIESMRMKNSIGITPSQYLEANIFAGISEKEIVNRYILDMMGEVF</sequence>
<dbReference type="Gene3D" id="3.80.10.10">
    <property type="entry name" value="Ribonuclease Inhibitor"/>
    <property type="match status" value="1"/>
</dbReference>
<dbReference type="InterPro" id="IPR032675">
    <property type="entry name" value="LRR_dom_sf"/>
</dbReference>
<dbReference type="EMBL" id="BLLK01000057">
    <property type="protein sequence ID" value="GFH56951.1"/>
    <property type="molecule type" value="Genomic_DNA"/>
</dbReference>
<evidence type="ECO:0008006" key="3">
    <source>
        <dbReference type="Google" id="ProtNLM"/>
    </source>
</evidence>
<gene>
    <name evidence="1" type="ORF">CTEN210_13427</name>
</gene>
<name>A0AAD3D336_9STRA</name>
<evidence type="ECO:0000313" key="2">
    <source>
        <dbReference type="Proteomes" id="UP001054902"/>
    </source>
</evidence>
<dbReference type="Pfam" id="PF13306">
    <property type="entry name" value="LRR_5"/>
    <property type="match status" value="1"/>
</dbReference>
<organism evidence="1 2">
    <name type="scientific">Chaetoceros tenuissimus</name>
    <dbReference type="NCBI Taxonomy" id="426638"/>
    <lineage>
        <taxon>Eukaryota</taxon>
        <taxon>Sar</taxon>
        <taxon>Stramenopiles</taxon>
        <taxon>Ochrophyta</taxon>
        <taxon>Bacillariophyta</taxon>
        <taxon>Coscinodiscophyceae</taxon>
        <taxon>Chaetocerotophycidae</taxon>
        <taxon>Chaetocerotales</taxon>
        <taxon>Chaetocerotaceae</taxon>
        <taxon>Chaetoceros</taxon>
    </lineage>
</organism>